<evidence type="ECO:0000313" key="5">
    <source>
        <dbReference type="Proteomes" id="UP000694549"/>
    </source>
</evidence>
<evidence type="ECO:0000259" key="3">
    <source>
        <dbReference type="PROSITE" id="PS51465"/>
    </source>
</evidence>
<dbReference type="Gene3D" id="3.30.60.30">
    <property type="match status" value="1"/>
</dbReference>
<dbReference type="CDD" id="cd00104">
    <property type="entry name" value="KAZAL_FS"/>
    <property type="match status" value="1"/>
</dbReference>
<keyword evidence="2" id="KW-0732">Signal</keyword>
<feature type="domain" description="Kazal-like" evidence="3">
    <location>
        <begin position="36"/>
        <end position="82"/>
    </location>
</feature>
<dbReference type="AlphaFoldDB" id="A0A8B9UWN4"/>
<dbReference type="PANTHER" id="PTHR10913">
    <property type="entry name" value="FOLLISTATIN-RELATED"/>
    <property type="match status" value="1"/>
</dbReference>
<sequence>MLNWPALAALISGGMLCGFGAVCERSPTDPSQASCVCKKTACPVVVAPVCGSDYSTYSNECELEKAQCNQQRRIKVISKGPC</sequence>
<dbReference type="InterPro" id="IPR050653">
    <property type="entry name" value="Prot_Inhib_GrowthFact_Antg"/>
</dbReference>
<dbReference type="InterPro" id="IPR036058">
    <property type="entry name" value="Kazal_dom_sf"/>
</dbReference>
<dbReference type="GO" id="GO:0030154">
    <property type="term" value="P:cell differentiation"/>
    <property type="evidence" value="ECO:0007669"/>
    <property type="project" value="TreeGrafter"/>
</dbReference>
<dbReference type="Ensembl" id="ENSAZOT00000016632.1">
    <property type="protein sequence ID" value="ENSAZOP00000015470.1"/>
    <property type="gene ID" value="ENSAZOG00000010034.1"/>
</dbReference>
<dbReference type="FunFam" id="3.30.60.30:FF:000018">
    <property type="entry name" value="Transmembrane agrin"/>
    <property type="match status" value="1"/>
</dbReference>
<feature type="chain" id="PRO_5034726938" description="Kazal-like domain-containing protein" evidence="2">
    <location>
        <begin position="21"/>
        <end position="82"/>
    </location>
</feature>
<reference evidence="4" key="2">
    <citation type="submission" date="2025-09" db="UniProtKB">
        <authorList>
            <consortium name="Ensembl"/>
        </authorList>
    </citation>
    <scope>IDENTIFICATION</scope>
</reference>
<name>A0A8B9UWN4_9AVES</name>
<protein>
    <recommendedName>
        <fullName evidence="3">Kazal-like domain-containing protein</fullName>
    </recommendedName>
</protein>
<dbReference type="Pfam" id="PF07648">
    <property type="entry name" value="Kazal_2"/>
    <property type="match status" value="1"/>
</dbReference>
<reference evidence="4" key="1">
    <citation type="submission" date="2025-08" db="UniProtKB">
        <authorList>
            <consortium name="Ensembl"/>
        </authorList>
    </citation>
    <scope>IDENTIFICATION</scope>
</reference>
<dbReference type="PROSITE" id="PS51465">
    <property type="entry name" value="KAZAL_2"/>
    <property type="match status" value="1"/>
</dbReference>
<dbReference type="SMART" id="SM00280">
    <property type="entry name" value="KAZAL"/>
    <property type="match status" value="1"/>
</dbReference>
<evidence type="ECO:0000256" key="2">
    <source>
        <dbReference type="SAM" id="SignalP"/>
    </source>
</evidence>
<proteinExistence type="predicted"/>
<keyword evidence="5" id="KW-1185">Reference proteome</keyword>
<evidence type="ECO:0000256" key="1">
    <source>
        <dbReference type="ARBA" id="ARBA00023157"/>
    </source>
</evidence>
<accession>A0A8B9UWN4</accession>
<evidence type="ECO:0000313" key="4">
    <source>
        <dbReference type="Ensembl" id="ENSAZOP00000015470.1"/>
    </source>
</evidence>
<dbReference type="GO" id="GO:0005576">
    <property type="term" value="C:extracellular region"/>
    <property type="evidence" value="ECO:0007669"/>
    <property type="project" value="TreeGrafter"/>
</dbReference>
<dbReference type="Proteomes" id="UP000694549">
    <property type="component" value="Unplaced"/>
</dbReference>
<keyword evidence="1" id="KW-1015">Disulfide bond</keyword>
<dbReference type="PANTHER" id="PTHR10913:SF78">
    <property type="entry name" value="AGRIN"/>
    <property type="match status" value="1"/>
</dbReference>
<organism evidence="4 5">
    <name type="scientific">Anas zonorhyncha</name>
    <name type="common">Eastern spot-billed duck</name>
    <dbReference type="NCBI Taxonomy" id="75864"/>
    <lineage>
        <taxon>Eukaryota</taxon>
        <taxon>Metazoa</taxon>
        <taxon>Chordata</taxon>
        <taxon>Craniata</taxon>
        <taxon>Vertebrata</taxon>
        <taxon>Euteleostomi</taxon>
        <taxon>Archelosauria</taxon>
        <taxon>Archosauria</taxon>
        <taxon>Dinosauria</taxon>
        <taxon>Saurischia</taxon>
        <taxon>Theropoda</taxon>
        <taxon>Coelurosauria</taxon>
        <taxon>Aves</taxon>
        <taxon>Neognathae</taxon>
        <taxon>Galloanserae</taxon>
        <taxon>Anseriformes</taxon>
        <taxon>Anatidae</taxon>
        <taxon>Anatinae</taxon>
        <taxon>Anas</taxon>
    </lineage>
</organism>
<dbReference type="SUPFAM" id="SSF100895">
    <property type="entry name" value="Kazal-type serine protease inhibitors"/>
    <property type="match status" value="1"/>
</dbReference>
<dbReference type="InterPro" id="IPR002350">
    <property type="entry name" value="Kazal_dom"/>
</dbReference>
<feature type="signal peptide" evidence="2">
    <location>
        <begin position="1"/>
        <end position="20"/>
    </location>
</feature>